<dbReference type="OrthoDB" id="3162439at2759"/>
<feature type="domain" description="T6SS Phospholipase effector Tle1-like catalytic" evidence="1">
    <location>
        <begin position="98"/>
        <end position="398"/>
    </location>
</feature>
<keyword evidence="3" id="KW-1185">Reference proteome</keyword>
<dbReference type="AlphaFoldDB" id="A0A8H5CDQ2"/>
<reference evidence="2 3" key="1">
    <citation type="journal article" date="2020" name="ISME J.">
        <title>Uncovering the hidden diversity of litter-decomposition mechanisms in mushroom-forming fungi.</title>
        <authorList>
            <person name="Floudas D."/>
            <person name="Bentzer J."/>
            <person name="Ahren D."/>
            <person name="Johansson T."/>
            <person name="Persson P."/>
            <person name="Tunlid A."/>
        </authorList>
    </citation>
    <scope>NUCLEOTIDE SEQUENCE [LARGE SCALE GENOMIC DNA]</scope>
    <source>
        <strain evidence="2 3">CBS 175.51</strain>
    </source>
</reference>
<dbReference type="InterPro" id="IPR029058">
    <property type="entry name" value="AB_hydrolase_fold"/>
</dbReference>
<dbReference type="Pfam" id="PF09994">
    <property type="entry name" value="T6SS_Tle1-like_cat"/>
    <property type="match status" value="1"/>
</dbReference>
<comment type="caution">
    <text evidence="2">The sequence shown here is derived from an EMBL/GenBank/DDBJ whole genome shotgun (WGS) entry which is preliminary data.</text>
</comment>
<sequence>MCGGPLFAEAEGCIQFACQITSMPQSNHRQELTALSITETLLDGRAPVAEDFAGKKVGLEDIETTMSPLVQKRRQPEKELKMGPYDYPPVIPPTHSNRTIVLCFDGTGDQFDADNSNVVQLVSLLKKDDRSKQMVYYQSGIGTYTSAKIATPIRAQFRKILDKMFASSIHAHVMGGYEYLMQNYQFGDKICIFGFSRGAYTARSLAGMLHKVGLLPPFNAEQIPFAYRMYLNDDKAGWDQSNEFKEAFSINVDIEFLGVWDTVDSIGVIPSKPAPFSTSNSLINTFRHAVSLDERRAKFKANLWHYPTEDEEKRGLPGPCAGTQPSDANYNKAEAEKVLDDDEAQSIFERTHSQMGKKKTDVLEVWFAGCHCDVGGGSVSNRERHSLARIPLRWMVREIFKANTGMLFISEKLFAIGMHPSTLFPLVLPRPDPRPVGDHKIRMHPEKEIPIRRHSILWWKNKRLTRGDACKPIDRGVDTFLGTEEEEELMDALSPKYDQLKRNKWWLVVEYMWLHLRWEGDRGPVEKFKRNRKAPRYIRRQDTDGVQIHRSVQLRMQAEFESPKKQRRGKKYKPQAIIHKNVKPTWADLEPEA</sequence>
<proteinExistence type="predicted"/>
<dbReference type="InterPro" id="IPR018712">
    <property type="entry name" value="Tle1-like_cat"/>
</dbReference>
<dbReference type="PANTHER" id="PTHR33840">
    <property type="match status" value="1"/>
</dbReference>
<dbReference type="EMBL" id="JAACJK010000006">
    <property type="protein sequence ID" value="KAF5339874.1"/>
    <property type="molecule type" value="Genomic_DNA"/>
</dbReference>
<gene>
    <name evidence="2" type="ORF">D9611_009046</name>
</gene>
<evidence type="ECO:0000313" key="2">
    <source>
        <dbReference type="EMBL" id="KAF5339874.1"/>
    </source>
</evidence>
<evidence type="ECO:0000259" key="1">
    <source>
        <dbReference type="Pfam" id="PF09994"/>
    </source>
</evidence>
<dbReference type="SUPFAM" id="SSF53474">
    <property type="entry name" value="alpha/beta-Hydrolases"/>
    <property type="match status" value="1"/>
</dbReference>
<dbReference type="Proteomes" id="UP000541558">
    <property type="component" value="Unassembled WGS sequence"/>
</dbReference>
<accession>A0A8H5CDQ2</accession>
<organism evidence="2 3">
    <name type="scientific">Ephemerocybe angulata</name>
    <dbReference type="NCBI Taxonomy" id="980116"/>
    <lineage>
        <taxon>Eukaryota</taxon>
        <taxon>Fungi</taxon>
        <taxon>Dikarya</taxon>
        <taxon>Basidiomycota</taxon>
        <taxon>Agaricomycotina</taxon>
        <taxon>Agaricomycetes</taxon>
        <taxon>Agaricomycetidae</taxon>
        <taxon>Agaricales</taxon>
        <taxon>Agaricineae</taxon>
        <taxon>Psathyrellaceae</taxon>
        <taxon>Ephemerocybe</taxon>
    </lineage>
</organism>
<dbReference type="PANTHER" id="PTHR33840:SF2">
    <property type="entry name" value="TLE1 PHOSPHOLIPASE DOMAIN-CONTAINING PROTEIN"/>
    <property type="match status" value="1"/>
</dbReference>
<evidence type="ECO:0000313" key="3">
    <source>
        <dbReference type="Proteomes" id="UP000541558"/>
    </source>
</evidence>
<name>A0A8H5CDQ2_9AGAR</name>
<protein>
    <recommendedName>
        <fullName evidence="1">T6SS Phospholipase effector Tle1-like catalytic domain-containing protein</fullName>
    </recommendedName>
</protein>